<evidence type="ECO:0000259" key="6">
    <source>
        <dbReference type="PROSITE" id="PS50801"/>
    </source>
</evidence>
<keyword evidence="1" id="KW-0808">Transferase</keyword>
<dbReference type="Gene3D" id="1.10.10.10">
    <property type="entry name" value="Winged helix-like DNA-binding domain superfamily/Winged helix DNA-binding domain"/>
    <property type="match status" value="1"/>
</dbReference>
<feature type="domain" description="STAS" evidence="6">
    <location>
        <begin position="282"/>
        <end position="364"/>
    </location>
</feature>
<reference evidence="8" key="1">
    <citation type="submission" date="2021-01" db="EMBL/GenBank/DDBJ databases">
        <title>Whole genome shotgun sequence of Actinoplanes rishiriensis NBRC 108556.</title>
        <authorList>
            <person name="Komaki H."/>
            <person name="Tamura T."/>
        </authorList>
    </citation>
    <scope>NUCLEOTIDE SEQUENCE</scope>
    <source>
        <strain evidence="8">NBRC 108556</strain>
    </source>
</reference>
<dbReference type="InterPro" id="IPR036513">
    <property type="entry name" value="STAS_dom_sf"/>
</dbReference>
<dbReference type="InterPro" id="IPR011006">
    <property type="entry name" value="CheY-like_superfamily"/>
</dbReference>
<dbReference type="CDD" id="cd07043">
    <property type="entry name" value="STAS_anti-anti-sigma_factors"/>
    <property type="match status" value="1"/>
</dbReference>
<protein>
    <recommendedName>
        <fullName evidence="10">ANTAR domain-containing protein</fullName>
    </recommendedName>
</protein>
<sequence length="412" mass="42460">MAASQGPRTAVDADPDGAAGAVVHLAKSLLPVAAEVSVVMLRGDEAYTVAATGEVAWVLDGSQFRTGEGPCLQAAASAATVYAADLSAETRWPSWVRQGVDAGARSVLSLGLGIDDAVTGALNVYTTQPDAFPDDAIGLPHGLAGYAAAALKTIHRYDTQAAEVRHLQAAMMHRAVIEQAKGVIMGDRRCTADEAFAVLVKISQDSNRKLHDIAAALTRRAANTPHSLGKPVTTPVRRAGAAMTARRPTGQTPAPAAGTAPGSPPNAAVAPVKITTDVDQCGIAVIAVVGELVMDTADELLTAITAVLSAGPVTRVVVDLARVSFLDMAALSVLLRGRAAALHAGASFRAVRPQPLVRQVLHRTDTCLLLTAAPPGAEQALDLPGQGRMPPRTEVTAAVRAGASHHHLDLRA</sequence>
<dbReference type="InterPro" id="IPR058548">
    <property type="entry name" value="MlaB-like_STAS"/>
</dbReference>
<evidence type="ECO:0000259" key="7">
    <source>
        <dbReference type="PROSITE" id="PS50921"/>
    </source>
</evidence>
<evidence type="ECO:0000256" key="2">
    <source>
        <dbReference type="ARBA" id="ARBA00022777"/>
    </source>
</evidence>
<keyword evidence="2" id="KW-0418">Kinase</keyword>
<dbReference type="Proteomes" id="UP000636960">
    <property type="component" value="Unassembled WGS sequence"/>
</dbReference>
<dbReference type="Pfam" id="PF03861">
    <property type="entry name" value="ANTAR"/>
    <property type="match status" value="1"/>
</dbReference>
<comment type="caution">
    <text evidence="8">The sequence shown here is derived from an EMBL/GenBank/DDBJ whole genome shotgun (WGS) entry which is preliminary data.</text>
</comment>
<dbReference type="SUPFAM" id="SSF55781">
    <property type="entry name" value="GAF domain-like"/>
    <property type="match status" value="1"/>
</dbReference>
<evidence type="ECO:0008006" key="10">
    <source>
        <dbReference type="Google" id="ProtNLM"/>
    </source>
</evidence>
<organism evidence="8 9">
    <name type="scientific">Paractinoplanes rishiriensis</name>
    <dbReference type="NCBI Taxonomy" id="1050105"/>
    <lineage>
        <taxon>Bacteria</taxon>
        <taxon>Bacillati</taxon>
        <taxon>Actinomycetota</taxon>
        <taxon>Actinomycetes</taxon>
        <taxon>Micromonosporales</taxon>
        <taxon>Micromonosporaceae</taxon>
        <taxon>Paractinoplanes</taxon>
    </lineage>
</organism>
<feature type="compositionally biased region" description="Low complexity" evidence="5">
    <location>
        <begin position="248"/>
        <end position="268"/>
    </location>
</feature>
<keyword evidence="3" id="KW-0805">Transcription regulation</keyword>
<keyword evidence="9" id="KW-1185">Reference proteome</keyword>
<keyword evidence="4" id="KW-0804">Transcription</keyword>
<evidence type="ECO:0000256" key="3">
    <source>
        <dbReference type="ARBA" id="ARBA00023015"/>
    </source>
</evidence>
<gene>
    <name evidence="8" type="ORF">Ari01nite_87360</name>
</gene>
<dbReference type="SUPFAM" id="SSF52172">
    <property type="entry name" value="CheY-like"/>
    <property type="match status" value="1"/>
</dbReference>
<dbReference type="Gene3D" id="3.30.750.24">
    <property type="entry name" value="STAS domain"/>
    <property type="match status" value="1"/>
</dbReference>
<dbReference type="SMART" id="SM01012">
    <property type="entry name" value="ANTAR"/>
    <property type="match status" value="1"/>
</dbReference>
<accession>A0A919MVC7</accession>
<evidence type="ECO:0000313" key="9">
    <source>
        <dbReference type="Proteomes" id="UP000636960"/>
    </source>
</evidence>
<dbReference type="EMBL" id="BOMV01000101">
    <property type="protein sequence ID" value="GIF01272.1"/>
    <property type="molecule type" value="Genomic_DNA"/>
</dbReference>
<dbReference type="InterPro" id="IPR029016">
    <property type="entry name" value="GAF-like_dom_sf"/>
</dbReference>
<dbReference type="Pfam" id="PF13466">
    <property type="entry name" value="STAS_2"/>
    <property type="match status" value="1"/>
</dbReference>
<dbReference type="InterPro" id="IPR003018">
    <property type="entry name" value="GAF"/>
</dbReference>
<dbReference type="PROSITE" id="PS50921">
    <property type="entry name" value="ANTAR"/>
    <property type="match status" value="1"/>
</dbReference>
<dbReference type="Pfam" id="PF13185">
    <property type="entry name" value="GAF_2"/>
    <property type="match status" value="1"/>
</dbReference>
<name>A0A919MVC7_9ACTN</name>
<dbReference type="GO" id="GO:0003723">
    <property type="term" value="F:RNA binding"/>
    <property type="evidence" value="ECO:0007669"/>
    <property type="project" value="InterPro"/>
</dbReference>
<dbReference type="AlphaFoldDB" id="A0A919MVC7"/>
<dbReference type="SUPFAM" id="SSF52091">
    <property type="entry name" value="SpoIIaa-like"/>
    <property type="match status" value="1"/>
</dbReference>
<dbReference type="InterPro" id="IPR002645">
    <property type="entry name" value="STAS_dom"/>
</dbReference>
<dbReference type="PROSITE" id="PS50801">
    <property type="entry name" value="STAS"/>
    <property type="match status" value="1"/>
</dbReference>
<dbReference type="InterPro" id="IPR005561">
    <property type="entry name" value="ANTAR"/>
</dbReference>
<dbReference type="Gene3D" id="3.30.450.40">
    <property type="match status" value="1"/>
</dbReference>
<evidence type="ECO:0000256" key="4">
    <source>
        <dbReference type="ARBA" id="ARBA00023163"/>
    </source>
</evidence>
<evidence type="ECO:0000256" key="1">
    <source>
        <dbReference type="ARBA" id="ARBA00022679"/>
    </source>
</evidence>
<evidence type="ECO:0000256" key="5">
    <source>
        <dbReference type="SAM" id="MobiDB-lite"/>
    </source>
</evidence>
<feature type="region of interest" description="Disordered" evidence="5">
    <location>
        <begin position="224"/>
        <end position="268"/>
    </location>
</feature>
<dbReference type="GO" id="GO:0016301">
    <property type="term" value="F:kinase activity"/>
    <property type="evidence" value="ECO:0007669"/>
    <property type="project" value="UniProtKB-KW"/>
</dbReference>
<feature type="domain" description="ANTAR" evidence="7">
    <location>
        <begin position="157"/>
        <end position="218"/>
    </location>
</feature>
<proteinExistence type="predicted"/>
<evidence type="ECO:0000313" key="8">
    <source>
        <dbReference type="EMBL" id="GIF01272.1"/>
    </source>
</evidence>
<dbReference type="InterPro" id="IPR036388">
    <property type="entry name" value="WH-like_DNA-bd_sf"/>
</dbReference>